<organism evidence="1 2">
    <name type="scientific">Paenibacillus mesotrionivorans</name>
    <dbReference type="NCBI Taxonomy" id="3160968"/>
    <lineage>
        <taxon>Bacteria</taxon>
        <taxon>Bacillati</taxon>
        <taxon>Bacillota</taxon>
        <taxon>Bacilli</taxon>
        <taxon>Bacillales</taxon>
        <taxon>Paenibacillaceae</taxon>
        <taxon>Paenibacillus</taxon>
    </lineage>
</organism>
<dbReference type="Proteomes" id="UP001631969">
    <property type="component" value="Unassembled WGS sequence"/>
</dbReference>
<proteinExistence type="predicted"/>
<sequence length="216" mass="24051">MLIGQKPASPSQEALNPKSGSRPSAAEQIRRQIGQLQQQLEKLKESKDSPETKSGRIKELNAQIQQLQQNFQQATMDESRQIKEEAASKAAEKAQEEAVRYQNEEQLQAVRQSVNLFAVTGKLDEMKTLHRVKTDMIAKKNYAGAAQMTDRIMQKSMEVQEVLKRGSAIKPKQIGHKQDEPSAADAGEVQQKQNQEGDSLSAGEAEEPGRKDEGKR</sequence>
<dbReference type="EMBL" id="JBJURJ010000010">
    <property type="protein sequence ID" value="MFM9329793.1"/>
    <property type="molecule type" value="Genomic_DNA"/>
</dbReference>
<keyword evidence="2" id="KW-1185">Reference proteome</keyword>
<protein>
    <submittedName>
        <fullName evidence="1">FlxA-like family protein</fullName>
    </submittedName>
</protein>
<reference evidence="1" key="1">
    <citation type="submission" date="2024-12" db="EMBL/GenBank/DDBJ databases">
        <authorList>
            <person name="Wu N."/>
        </authorList>
    </citation>
    <scope>NUCLEOTIDE SEQUENCE</scope>
    <source>
        <strain evidence="1">P15</strain>
    </source>
</reference>
<gene>
    <name evidence="1" type="ORF">ACI1P1_15970</name>
</gene>
<evidence type="ECO:0000313" key="2">
    <source>
        <dbReference type="Proteomes" id="UP001631969"/>
    </source>
</evidence>
<evidence type="ECO:0000313" key="1">
    <source>
        <dbReference type="EMBL" id="MFM9329793.1"/>
    </source>
</evidence>
<accession>A0ACC7NYF7</accession>
<name>A0ACC7NYF7_9BACL</name>
<comment type="caution">
    <text evidence="1">The sequence shown here is derived from an EMBL/GenBank/DDBJ whole genome shotgun (WGS) entry which is preliminary data.</text>
</comment>